<dbReference type="PROSITE" id="PS00086">
    <property type="entry name" value="CYTOCHROME_P450"/>
    <property type="match status" value="1"/>
</dbReference>
<dbReference type="InterPro" id="IPR002401">
    <property type="entry name" value="Cyt_P450_E_grp-I"/>
</dbReference>
<dbReference type="InterPro" id="IPR001128">
    <property type="entry name" value="Cyt_P450"/>
</dbReference>
<dbReference type="EMBL" id="JACAZE010000001">
    <property type="protein sequence ID" value="KAF7323255.1"/>
    <property type="molecule type" value="Genomic_DNA"/>
</dbReference>
<dbReference type="InterPro" id="IPR050364">
    <property type="entry name" value="Cytochrome_P450_fung"/>
</dbReference>
<evidence type="ECO:0000256" key="2">
    <source>
        <dbReference type="ARBA" id="ARBA00005179"/>
    </source>
</evidence>
<keyword evidence="7 9" id="KW-0408">Iron</keyword>
<dbReference type="GO" id="GO:0004497">
    <property type="term" value="F:monooxygenase activity"/>
    <property type="evidence" value="ECO:0007669"/>
    <property type="project" value="UniProtKB-KW"/>
</dbReference>
<evidence type="ECO:0000256" key="10">
    <source>
        <dbReference type="RuleBase" id="RU000461"/>
    </source>
</evidence>
<evidence type="ECO:0000256" key="8">
    <source>
        <dbReference type="ARBA" id="ARBA00023033"/>
    </source>
</evidence>
<evidence type="ECO:0000256" key="9">
    <source>
        <dbReference type="PIRSR" id="PIRSR602401-1"/>
    </source>
</evidence>
<dbReference type="AlphaFoldDB" id="A0A8H6TQ93"/>
<dbReference type="Proteomes" id="UP000613580">
    <property type="component" value="Unassembled WGS sequence"/>
</dbReference>
<name>A0A8H6TQ93_MYCCL</name>
<evidence type="ECO:0008006" key="14">
    <source>
        <dbReference type="Google" id="ProtNLM"/>
    </source>
</evidence>
<reference evidence="12" key="1">
    <citation type="submission" date="2020-05" db="EMBL/GenBank/DDBJ databases">
        <title>Mycena genomes resolve the evolution of fungal bioluminescence.</title>
        <authorList>
            <person name="Tsai I.J."/>
        </authorList>
    </citation>
    <scope>NUCLEOTIDE SEQUENCE</scope>
    <source>
        <strain evidence="12">110903Hualien_Pintung</strain>
    </source>
</reference>
<comment type="cofactor">
    <cofactor evidence="1 9">
        <name>heme</name>
        <dbReference type="ChEBI" id="CHEBI:30413"/>
    </cofactor>
</comment>
<keyword evidence="4 9" id="KW-0349">Heme</keyword>
<keyword evidence="11" id="KW-0812">Transmembrane</keyword>
<gene>
    <name evidence="12" type="ORF">HMN09_00106300</name>
</gene>
<sequence length="523" mass="58423">MTDKLYVLGAAGAVAIAVYSYFLRRRKSNLPLPPGPRKLPIIGNLLDMPPTFEWLTYMEWSKKYNSDVLHLNVAGTSIVILSSAEAANELLEKRATNYSDRFVYLFIADLPMVNELMGWKFALAFMKHDDHWRAHRRMFHEVFNQVAAKQFHPKERAACNEFLYDVLCRPDHDLLDHLRHMAAKIIMDIAYGITIKPTNDPYVSLANEAVDGLVYALIPGRFLVDNIPLLKYVPAWVPGAGFQRQAAYWGALAKDMLEKPFAEAVSIINGGKPTHSFIRDGLQIASKDPERKEYLETVVKNTAGAMYTAGTGTTVSALGTLVLAMLSNPEALKKAQEEIDRVVGPDRLPDWDDEPNLPYVVACIKESMRWHNVTPIAIPHYLNVEDEYKGYRLPANSIILPNTWAILHDENVYPDPYSFKPERYLLPNGQLNPDGPAGPEAVFGFGRRICPGRHMGLSSVFITGSSLLATFDISKAVDANGSIIEPKYDFFAGLIVTPLSFKCSLKPRSEKAVALIKASVNKD</sequence>
<keyword evidence="11" id="KW-1133">Transmembrane helix</keyword>
<comment type="caution">
    <text evidence="12">The sequence shown here is derived from an EMBL/GenBank/DDBJ whole genome shotgun (WGS) entry which is preliminary data.</text>
</comment>
<evidence type="ECO:0000256" key="4">
    <source>
        <dbReference type="ARBA" id="ARBA00022617"/>
    </source>
</evidence>
<evidence type="ECO:0000313" key="13">
    <source>
        <dbReference type="Proteomes" id="UP000613580"/>
    </source>
</evidence>
<evidence type="ECO:0000256" key="11">
    <source>
        <dbReference type="SAM" id="Phobius"/>
    </source>
</evidence>
<keyword evidence="5 9" id="KW-0479">Metal-binding</keyword>
<keyword evidence="8 10" id="KW-0503">Monooxygenase</keyword>
<protein>
    <recommendedName>
        <fullName evidence="14">Cytochrome P450</fullName>
    </recommendedName>
</protein>
<dbReference type="InterPro" id="IPR017972">
    <property type="entry name" value="Cyt_P450_CS"/>
</dbReference>
<dbReference type="CDD" id="cd11065">
    <property type="entry name" value="CYP64-like"/>
    <property type="match status" value="1"/>
</dbReference>
<dbReference type="GO" id="GO:0020037">
    <property type="term" value="F:heme binding"/>
    <property type="evidence" value="ECO:0007669"/>
    <property type="project" value="InterPro"/>
</dbReference>
<dbReference type="GO" id="GO:0005506">
    <property type="term" value="F:iron ion binding"/>
    <property type="evidence" value="ECO:0007669"/>
    <property type="project" value="InterPro"/>
</dbReference>
<keyword evidence="6 10" id="KW-0560">Oxidoreductase</keyword>
<keyword evidence="13" id="KW-1185">Reference proteome</keyword>
<evidence type="ECO:0000256" key="7">
    <source>
        <dbReference type="ARBA" id="ARBA00023004"/>
    </source>
</evidence>
<dbReference type="GO" id="GO:0016705">
    <property type="term" value="F:oxidoreductase activity, acting on paired donors, with incorporation or reduction of molecular oxygen"/>
    <property type="evidence" value="ECO:0007669"/>
    <property type="project" value="InterPro"/>
</dbReference>
<dbReference type="Pfam" id="PF00067">
    <property type="entry name" value="p450"/>
    <property type="match status" value="1"/>
</dbReference>
<dbReference type="SUPFAM" id="SSF48264">
    <property type="entry name" value="Cytochrome P450"/>
    <property type="match status" value="1"/>
</dbReference>
<evidence type="ECO:0000256" key="1">
    <source>
        <dbReference type="ARBA" id="ARBA00001971"/>
    </source>
</evidence>
<dbReference type="PRINTS" id="PR00463">
    <property type="entry name" value="EP450I"/>
</dbReference>
<dbReference type="OrthoDB" id="2789670at2759"/>
<feature type="transmembrane region" description="Helical" evidence="11">
    <location>
        <begin position="6"/>
        <end position="23"/>
    </location>
</feature>
<organism evidence="12 13">
    <name type="scientific">Mycena chlorophos</name>
    <name type="common">Agaric fungus</name>
    <name type="synonym">Agaricus chlorophos</name>
    <dbReference type="NCBI Taxonomy" id="658473"/>
    <lineage>
        <taxon>Eukaryota</taxon>
        <taxon>Fungi</taxon>
        <taxon>Dikarya</taxon>
        <taxon>Basidiomycota</taxon>
        <taxon>Agaricomycotina</taxon>
        <taxon>Agaricomycetes</taxon>
        <taxon>Agaricomycetidae</taxon>
        <taxon>Agaricales</taxon>
        <taxon>Marasmiineae</taxon>
        <taxon>Mycenaceae</taxon>
        <taxon>Mycena</taxon>
    </lineage>
</organism>
<comment type="pathway">
    <text evidence="2">Secondary metabolite biosynthesis.</text>
</comment>
<evidence type="ECO:0000256" key="3">
    <source>
        <dbReference type="ARBA" id="ARBA00010617"/>
    </source>
</evidence>
<evidence type="ECO:0000313" key="12">
    <source>
        <dbReference type="EMBL" id="KAF7323255.1"/>
    </source>
</evidence>
<dbReference type="PRINTS" id="PR00385">
    <property type="entry name" value="P450"/>
</dbReference>
<proteinExistence type="inferred from homology"/>
<feature type="binding site" description="axial binding residue" evidence="9">
    <location>
        <position position="450"/>
    </location>
    <ligand>
        <name>heme</name>
        <dbReference type="ChEBI" id="CHEBI:30413"/>
    </ligand>
    <ligandPart>
        <name>Fe</name>
        <dbReference type="ChEBI" id="CHEBI:18248"/>
    </ligandPart>
</feature>
<dbReference type="InterPro" id="IPR036396">
    <property type="entry name" value="Cyt_P450_sf"/>
</dbReference>
<comment type="similarity">
    <text evidence="3 10">Belongs to the cytochrome P450 family.</text>
</comment>
<evidence type="ECO:0000256" key="6">
    <source>
        <dbReference type="ARBA" id="ARBA00023002"/>
    </source>
</evidence>
<dbReference type="PANTHER" id="PTHR46300:SF7">
    <property type="entry name" value="P450, PUTATIVE (EUROFUNG)-RELATED"/>
    <property type="match status" value="1"/>
</dbReference>
<dbReference type="PANTHER" id="PTHR46300">
    <property type="entry name" value="P450, PUTATIVE (EUROFUNG)-RELATED-RELATED"/>
    <property type="match status" value="1"/>
</dbReference>
<accession>A0A8H6TQ93</accession>
<keyword evidence="11" id="KW-0472">Membrane</keyword>
<evidence type="ECO:0000256" key="5">
    <source>
        <dbReference type="ARBA" id="ARBA00022723"/>
    </source>
</evidence>
<dbReference type="Gene3D" id="1.10.630.10">
    <property type="entry name" value="Cytochrome P450"/>
    <property type="match status" value="1"/>
</dbReference>